<reference evidence="2" key="2">
    <citation type="journal article" date="2017" name="Nat. Commun.">
        <title>Single-virus genomics reveals hidden cosmopolitan and abundant viruses.</title>
        <authorList>
            <person name="Martinez-Hernandez F."/>
            <person name="Fornas O."/>
            <person name="Lluesma Gomez M."/>
            <person name="Bolduc B."/>
            <person name="de la Cruz Pena M.J."/>
            <person name="Martinez J.M."/>
            <person name="Anton J."/>
            <person name="Gasol J.M."/>
            <person name="Rosselli R."/>
            <person name="Rodriguez-Valera F."/>
            <person name="Sullivan M.B."/>
            <person name="Acinas S.G."/>
            <person name="Martinez-Garcia M."/>
        </authorList>
    </citation>
    <scope>NUCLEOTIDE SEQUENCE</scope>
</reference>
<evidence type="ECO:0008006" key="3">
    <source>
        <dbReference type="Google" id="ProtNLM"/>
    </source>
</evidence>
<proteinExistence type="predicted"/>
<accession>A0A218MKQ1</accession>
<feature type="region of interest" description="Disordered" evidence="1">
    <location>
        <begin position="132"/>
        <end position="155"/>
    </location>
</feature>
<sequence>MAIKGVSKKAVAYIPEEERTVKENQTVVWIKPKTGHQANVTMARYAAAGKDGRKGYRELNVTKLDNADLQEFLDVVLKIENFYFSDQFPDLEKQGLHTVVEQPELLKKVAMDISADLLVEIMEASNNLAVLKQGEKKSSNSLPTSASGEVKKDKD</sequence>
<protein>
    <recommendedName>
        <fullName evidence="3">Tail assembly chaperone</fullName>
    </recommendedName>
</protein>
<name>A0A218MKQ1_9VIRU</name>
<reference evidence="2" key="1">
    <citation type="submission" date="2016-10" db="EMBL/GenBank/DDBJ databases">
        <authorList>
            <person name="Varghese N."/>
        </authorList>
    </citation>
    <scope>NUCLEOTIDE SEQUENCE</scope>
</reference>
<dbReference type="EMBL" id="KY052800">
    <property type="protein sequence ID" value="ASE99845.1"/>
    <property type="molecule type" value="Genomic_DNA"/>
</dbReference>
<organism evidence="2">
    <name type="scientific">uncultured virus</name>
    <dbReference type="NCBI Taxonomy" id="340016"/>
    <lineage>
        <taxon>Viruses</taxon>
        <taxon>environmental samples</taxon>
    </lineage>
</organism>
<evidence type="ECO:0000256" key="1">
    <source>
        <dbReference type="SAM" id="MobiDB-lite"/>
    </source>
</evidence>
<evidence type="ECO:0000313" key="2">
    <source>
        <dbReference type="EMBL" id="ASE99845.1"/>
    </source>
</evidence>